<evidence type="ECO:0000313" key="2">
    <source>
        <dbReference type="EMBL" id="MFB9992205.1"/>
    </source>
</evidence>
<feature type="region of interest" description="Disordered" evidence="1">
    <location>
        <begin position="60"/>
        <end position="92"/>
    </location>
</feature>
<gene>
    <name evidence="2" type="ORF">ACFFLM_09555</name>
</gene>
<keyword evidence="3" id="KW-1185">Reference proteome</keyword>
<sequence length="92" mass="10090">MFEIDHVRFPATEMLGSVKGRSVETESEVMLAVQHSPASSPNHEGGLMSKARQLRFFIPGQFRKHNRNTRGEDLSSLGGLPESPALGDEKGL</sequence>
<evidence type="ECO:0000256" key="1">
    <source>
        <dbReference type="SAM" id="MobiDB-lite"/>
    </source>
</evidence>
<reference evidence="2 3" key="1">
    <citation type="submission" date="2024-09" db="EMBL/GenBank/DDBJ databases">
        <authorList>
            <person name="Sun Q."/>
            <person name="Mori K."/>
        </authorList>
    </citation>
    <scope>NUCLEOTIDE SEQUENCE [LARGE SCALE GENOMIC DNA]</scope>
    <source>
        <strain evidence="2 3">JCM 13503</strain>
    </source>
</reference>
<accession>A0ABV6AXH0</accession>
<organism evidence="2 3">
    <name type="scientific">Deinococcus oregonensis</name>
    <dbReference type="NCBI Taxonomy" id="1805970"/>
    <lineage>
        <taxon>Bacteria</taxon>
        <taxon>Thermotogati</taxon>
        <taxon>Deinococcota</taxon>
        <taxon>Deinococci</taxon>
        <taxon>Deinococcales</taxon>
        <taxon>Deinococcaceae</taxon>
        <taxon>Deinococcus</taxon>
    </lineage>
</organism>
<comment type="caution">
    <text evidence="2">The sequence shown here is derived from an EMBL/GenBank/DDBJ whole genome shotgun (WGS) entry which is preliminary data.</text>
</comment>
<dbReference type="RefSeq" id="WP_380008649.1">
    <property type="nucleotide sequence ID" value="NZ_JBHLYR010000031.1"/>
</dbReference>
<name>A0ABV6AXH0_9DEIO</name>
<dbReference type="EMBL" id="JBHLYR010000031">
    <property type="protein sequence ID" value="MFB9992205.1"/>
    <property type="molecule type" value="Genomic_DNA"/>
</dbReference>
<protein>
    <submittedName>
        <fullName evidence="2">Uncharacterized protein</fullName>
    </submittedName>
</protein>
<evidence type="ECO:0000313" key="3">
    <source>
        <dbReference type="Proteomes" id="UP001589733"/>
    </source>
</evidence>
<proteinExistence type="predicted"/>
<dbReference type="Proteomes" id="UP001589733">
    <property type="component" value="Unassembled WGS sequence"/>
</dbReference>